<organism evidence="1 2">
    <name type="scientific">Polaribacter marinivivus</name>
    <dbReference type="NCBI Taxonomy" id="1524260"/>
    <lineage>
        <taxon>Bacteria</taxon>
        <taxon>Pseudomonadati</taxon>
        <taxon>Bacteroidota</taxon>
        <taxon>Flavobacteriia</taxon>
        <taxon>Flavobacteriales</taxon>
        <taxon>Flavobacteriaceae</taxon>
    </lineage>
</organism>
<protein>
    <submittedName>
        <fullName evidence="1">Uncharacterized protein</fullName>
    </submittedName>
</protein>
<dbReference type="EMBL" id="JBHSCY010000001">
    <property type="protein sequence ID" value="MFC4268641.1"/>
    <property type="molecule type" value="Genomic_DNA"/>
</dbReference>
<accession>A0ABV8R831</accession>
<dbReference type="Proteomes" id="UP001595826">
    <property type="component" value="Unassembled WGS sequence"/>
</dbReference>
<evidence type="ECO:0000313" key="1">
    <source>
        <dbReference type="EMBL" id="MFC4268641.1"/>
    </source>
</evidence>
<name>A0ABV8R831_9FLAO</name>
<reference evidence="2" key="1">
    <citation type="journal article" date="2019" name="Int. J. Syst. Evol. Microbiol.">
        <title>The Global Catalogue of Microorganisms (GCM) 10K type strain sequencing project: providing services to taxonomists for standard genome sequencing and annotation.</title>
        <authorList>
            <consortium name="The Broad Institute Genomics Platform"/>
            <consortium name="The Broad Institute Genome Sequencing Center for Infectious Disease"/>
            <person name="Wu L."/>
            <person name="Ma J."/>
        </authorList>
    </citation>
    <scope>NUCLEOTIDE SEQUENCE [LARGE SCALE GENOMIC DNA]</scope>
    <source>
        <strain evidence="2">CECT 8655</strain>
    </source>
</reference>
<evidence type="ECO:0000313" key="2">
    <source>
        <dbReference type="Proteomes" id="UP001595826"/>
    </source>
</evidence>
<sequence>MANNKLNLLVILLFVSTIVFSQGKRRTSEKQNMKWNYDLECVGVGNQGEYLVKVFSFYRKKKRKGLDLELAKKNALHGIIFKGINSKSRDCVSQPALIKDANVEEQKSEYFDSFFKEGGKYKKFVNLTTGGAVESGDRMQVRIGKKKYLKVGLVISVNKDLLRKELEAAGIIRKLNAGF</sequence>
<dbReference type="RefSeq" id="WP_298992382.1">
    <property type="nucleotide sequence ID" value="NZ_JBHSCY010000001.1"/>
</dbReference>
<proteinExistence type="predicted"/>
<comment type="caution">
    <text evidence="1">The sequence shown here is derived from an EMBL/GenBank/DDBJ whole genome shotgun (WGS) entry which is preliminary data.</text>
</comment>
<gene>
    <name evidence="1" type="ORF">ACFOWD_06960</name>
</gene>
<keyword evidence="2" id="KW-1185">Reference proteome</keyword>